<dbReference type="AlphaFoldDB" id="Q6ERI0"/>
<accession>Q6ERI0</accession>
<organism evidence="1 2">
    <name type="scientific">Oryza sativa subsp. japonica</name>
    <name type="common">Rice</name>
    <dbReference type="NCBI Taxonomy" id="39947"/>
    <lineage>
        <taxon>Eukaryota</taxon>
        <taxon>Viridiplantae</taxon>
        <taxon>Streptophyta</taxon>
        <taxon>Embryophyta</taxon>
        <taxon>Tracheophyta</taxon>
        <taxon>Spermatophyta</taxon>
        <taxon>Magnoliopsida</taxon>
        <taxon>Liliopsida</taxon>
        <taxon>Poales</taxon>
        <taxon>Poaceae</taxon>
        <taxon>BOP clade</taxon>
        <taxon>Oryzoideae</taxon>
        <taxon>Oryzeae</taxon>
        <taxon>Oryzinae</taxon>
        <taxon>Oryza</taxon>
        <taxon>Oryza sativa</taxon>
    </lineage>
</organism>
<sequence length="65" mass="6932">MLMNVDVDECVLGYGMLGMLWGDGELLDSNSSIIHDGVSTDMVSAAADRGNGGIVLSMIKNWLRS</sequence>
<reference evidence="2" key="1">
    <citation type="journal article" date="2005" name="Nature">
        <title>The map-based sequence of the rice genome.</title>
        <authorList>
            <consortium name="International rice genome sequencing project (IRGSP)"/>
            <person name="Matsumoto T."/>
            <person name="Wu J."/>
            <person name="Kanamori H."/>
            <person name="Katayose Y."/>
            <person name="Fujisawa M."/>
            <person name="Namiki N."/>
            <person name="Mizuno H."/>
            <person name="Yamamoto K."/>
            <person name="Antonio B.A."/>
            <person name="Baba T."/>
            <person name="Sakata K."/>
            <person name="Nagamura Y."/>
            <person name="Aoki H."/>
            <person name="Arikawa K."/>
            <person name="Arita K."/>
            <person name="Bito T."/>
            <person name="Chiden Y."/>
            <person name="Fujitsuka N."/>
            <person name="Fukunaka R."/>
            <person name="Hamada M."/>
            <person name="Harada C."/>
            <person name="Hayashi A."/>
            <person name="Hijishita S."/>
            <person name="Honda M."/>
            <person name="Hosokawa S."/>
            <person name="Ichikawa Y."/>
            <person name="Idonuma A."/>
            <person name="Iijima M."/>
            <person name="Ikeda M."/>
            <person name="Ikeno M."/>
            <person name="Ito K."/>
            <person name="Ito S."/>
            <person name="Ito T."/>
            <person name="Ito Y."/>
            <person name="Ito Y."/>
            <person name="Iwabuchi A."/>
            <person name="Kamiya K."/>
            <person name="Karasawa W."/>
            <person name="Kurita K."/>
            <person name="Katagiri S."/>
            <person name="Kikuta A."/>
            <person name="Kobayashi H."/>
            <person name="Kobayashi N."/>
            <person name="Machita K."/>
            <person name="Maehara T."/>
            <person name="Masukawa M."/>
            <person name="Mizubayashi T."/>
            <person name="Mukai Y."/>
            <person name="Nagasaki H."/>
            <person name="Nagata Y."/>
            <person name="Naito S."/>
            <person name="Nakashima M."/>
            <person name="Nakama Y."/>
            <person name="Nakamichi Y."/>
            <person name="Nakamura M."/>
            <person name="Meguro A."/>
            <person name="Negishi M."/>
            <person name="Ohta I."/>
            <person name="Ohta T."/>
            <person name="Okamoto M."/>
            <person name="Ono N."/>
            <person name="Saji S."/>
            <person name="Sakaguchi M."/>
            <person name="Sakai K."/>
            <person name="Shibata M."/>
            <person name="Shimokawa T."/>
            <person name="Song J."/>
            <person name="Takazaki Y."/>
            <person name="Terasawa K."/>
            <person name="Tsugane M."/>
            <person name="Tsuji K."/>
            <person name="Ueda S."/>
            <person name="Waki K."/>
            <person name="Yamagata H."/>
            <person name="Yamamoto M."/>
            <person name="Yamamoto S."/>
            <person name="Yamane H."/>
            <person name="Yoshiki S."/>
            <person name="Yoshihara R."/>
            <person name="Yukawa K."/>
            <person name="Zhong H."/>
            <person name="Yano M."/>
            <person name="Yuan Q."/>
            <person name="Ouyang S."/>
            <person name="Liu J."/>
            <person name="Jones K.M."/>
            <person name="Gansberger K."/>
            <person name="Moffat K."/>
            <person name="Hill J."/>
            <person name="Bera J."/>
            <person name="Fadrosh D."/>
            <person name="Jin S."/>
            <person name="Johri S."/>
            <person name="Kim M."/>
            <person name="Overton L."/>
            <person name="Reardon M."/>
            <person name="Tsitrin T."/>
            <person name="Vuong H."/>
            <person name="Weaver B."/>
            <person name="Ciecko A."/>
            <person name="Tallon L."/>
            <person name="Jackson J."/>
            <person name="Pai G."/>
            <person name="Aken S.V."/>
            <person name="Utterback T."/>
            <person name="Reidmuller S."/>
            <person name="Feldblyum T."/>
            <person name="Hsiao J."/>
            <person name="Zismann V."/>
            <person name="Iobst S."/>
            <person name="de Vazeille A.R."/>
            <person name="Buell C.R."/>
            <person name="Ying K."/>
            <person name="Li Y."/>
            <person name="Lu T."/>
            <person name="Huang Y."/>
            <person name="Zhao Q."/>
            <person name="Feng Q."/>
            <person name="Zhang L."/>
            <person name="Zhu J."/>
            <person name="Weng Q."/>
            <person name="Mu J."/>
            <person name="Lu Y."/>
            <person name="Fan D."/>
            <person name="Liu Y."/>
            <person name="Guan J."/>
            <person name="Zhang Y."/>
            <person name="Yu S."/>
            <person name="Liu X."/>
            <person name="Zhang Y."/>
            <person name="Hong G."/>
            <person name="Han B."/>
            <person name="Choisne N."/>
            <person name="Demange N."/>
            <person name="Orjeda G."/>
            <person name="Samain S."/>
            <person name="Cattolico L."/>
            <person name="Pelletier E."/>
            <person name="Couloux A."/>
            <person name="Segurens B."/>
            <person name="Wincker P."/>
            <person name="D'Hont A."/>
            <person name="Scarpelli C."/>
            <person name="Weissenbach J."/>
            <person name="Salanoubat M."/>
            <person name="Quetier F."/>
            <person name="Yu Y."/>
            <person name="Kim H.R."/>
            <person name="Rambo T."/>
            <person name="Currie J."/>
            <person name="Collura K."/>
            <person name="Luo M."/>
            <person name="Yang T."/>
            <person name="Ammiraju J.S.S."/>
            <person name="Engler F."/>
            <person name="Soderlund C."/>
            <person name="Wing R.A."/>
            <person name="Palmer L.E."/>
            <person name="de la Bastide M."/>
            <person name="Spiegel L."/>
            <person name="Nascimento L."/>
            <person name="Zutavern T."/>
            <person name="O'Shaughnessy A."/>
            <person name="Dike S."/>
            <person name="Dedhia N."/>
            <person name="Preston R."/>
            <person name="Balija V."/>
            <person name="McCombie W.R."/>
            <person name="Chow T."/>
            <person name="Chen H."/>
            <person name="Chung M."/>
            <person name="Chen C."/>
            <person name="Shaw J."/>
            <person name="Wu H."/>
            <person name="Hsiao K."/>
            <person name="Chao Y."/>
            <person name="Chu M."/>
            <person name="Cheng C."/>
            <person name="Hour A."/>
            <person name="Lee P."/>
            <person name="Lin S."/>
            <person name="Lin Y."/>
            <person name="Liou J."/>
            <person name="Liu S."/>
            <person name="Hsing Y."/>
            <person name="Raghuvanshi S."/>
            <person name="Mohanty A."/>
            <person name="Bharti A.K."/>
            <person name="Gaur A."/>
            <person name="Gupta V."/>
            <person name="Kumar D."/>
            <person name="Ravi V."/>
            <person name="Vij S."/>
            <person name="Kapur A."/>
            <person name="Khurana P."/>
            <person name="Khurana P."/>
            <person name="Khurana J.P."/>
            <person name="Tyagi A.K."/>
            <person name="Gaikwad K."/>
            <person name="Singh A."/>
            <person name="Dalal V."/>
            <person name="Srivastava S."/>
            <person name="Dixit A."/>
            <person name="Pal A.K."/>
            <person name="Ghazi I.A."/>
            <person name="Yadav M."/>
            <person name="Pandit A."/>
            <person name="Bhargava A."/>
            <person name="Sureshbabu K."/>
            <person name="Batra K."/>
            <person name="Sharma T.R."/>
            <person name="Mohapatra T."/>
            <person name="Singh N.K."/>
            <person name="Messing J."/>
            <person name="Nelson A.B."/>
            <person name="Fuks G."/>
            <person name="Kavchok S."/>
            <person name="Keizer G."/>
            <person name="Linton E."/>
            <person name="Llaca V."/>
            <person name="Song R."/>
            <person name="Tanyolac B."/>
            <person name="Young S."/>
            <person name="Ho-Il K."/>
            <person name="Hahn J.H."/>
            <person name="Sangsakoo G."/>
            <person name="Vanavichit A."/>
            <person name="de Mattos Luiz.A.T."/>
            <person name="Zimmer P.D."/>
            <person name="Malone G."/>
            <person name="Dellagostin O."/>
            <person name="de Oliveira A.C."/>
            <person name="Bevan M."/>
            <person name="Bancroft I."/>
            <person name="Minx P."/>
            <person name="Cordum H."/>
            <person name="Wilson R."/>
            <person name="Cheng Z."/>
            <person name="Jin W."/>
            <person name="Jiang J."/>
            <person name="Leong S.A."/>
            <person name="Iwama H."/>
            <person name="Gojobori T."/>
            <person name="Itoh T."/>
            <person name="Niimura Y."/>
            <person name="Fujii Y."/>
            <person name="Habara T."/>
            <person name="Sakai H."/>
            <person name="Sato Y."/>
            <person name="Wilson G."/>
            <person name="Kumar K."/>
            <person name="McCouch S."/>
            <person name="Juretic N."/>
            <person name="Hoen D."/>
            <person name="Wright S."/>
            <person name="Bruskiewich R."/>
            <person name="Bureau T."/>
            <person name="Miyao A."/>
            <person name="Hirochika H."/>
            <person name="Nishikawa T."/>
            <person name="Kadowaki K."/>
            <person name="Sugiura M."/>
            <person name="Burr B."/>
            <person name="Sasaki T."/>
        </authorList>
    </citation>
    <scope>NUCLEOTIDE SEQUENCE [LARGE SCALE GENOMIC DNA]</scope>
    <source>
        <strain evidence="2">cv. Nipponbare</strain>
    </source>
</reference>
<proteinExistence type="predicted"/>
<evidence type="ECO:0000313" key="2">
    <source>
        <dbReference type="Proteomes" id="UP000000763"/>
    </source>
</evidence>
<gene>
    <name evidence="1" type="primary">OJ1253_E02.15</name>
</gene>
<dbReference type="Proteomes" id="UP000000763">
    <property type="component" value="Chromosome 9"/>
</dbReference>
<evidence type="ECO:0000313" key="1">
    <source>
        <dbReference type="EMBL" id="BAD28740.1"/>
    </source>
</evidence>
<dbReference type="EMBL" id="AP005566">
    <property type="protein sequence ID" value="BAD28740.1"/>
    <property type="molecule type" value="Genomic_DNA"/>
</dbReference>
<protein>
    <submittedName>
        <fullName evidence="1">Uncharacterized protein</fullName>
    </submittedName>
</protein>
<name>Q6ERI0_ORYSJ</name>
<reference evidence="2" key="2">
    <citation type="journal article" date="2008" name="Nucleic Acids Res.">
        <title>The rice annotation project database (RAP-DB): 2008 update.</title>
        <authorList>
            <consortium name="The rice annotation project (RAP)"/>
        </authorList>
    </citation>
    <scope>GENOME REANNOTATION</scope>
    <source>
        <strain evidence="2">cv. Nipponbare</strain>
    </source>
</reference>